<protein>
    <submittedName>
        <fullName evidence="2">Uncharacterized protein</fullName>
    </submittedName>
</protein>
<name>A0ABP9MSH6_9FLAO</name>
<evidence type="ECO:0000313" key="3">
    <source>
        <dbReference type="Proteomes" id="UP001500353"/>
    </source>
</evidence>
<feature type="transmembrane region" description="Helical" evidence="1">
    <location>
        <begin position="85"/>
        <end position="102"/>
    </location>
</feature>
<keyword evidence="1" id="KW-0472">Membrane</keyword>
<reference evidence="3" key="1">
    <citation type="journal article" date="2019" name="Int. J. Syst. Evol. Microbiol.">
        <title>The Global Catalogue of Microorganisms (GCM) 10K type strain sequencing project: providing services to taxonomists for standard genome sequencing and annotation.</title>
        <authorList>
            <consortium name="The Broad Institute Genomics Platform"/>
            <consortium name="The Broad Institute Genome Sequencing Center for Infectious Disease"/>
            <person name="Wu L."/>
            <person name="Ma J."/>
        </authorList>
    </citation>
    <scope>NUCLEOTIDE SEQUENCE [LARGE SCALE GENOMIC DNA]</scope>
    <source>
        <strain evidence="3">JCM 18019</strain>
    </source>
</reference>
<keyword evidence="1" id="KW-1133">Transmembrane helix</keyword>
<feature type="transmembrane region" description="Helical" evidence="1">
    <location>
        <begin position="178"/>
        <end position="195"/>
    </location>
</feature>
<proteinExistence type="predicted"/>
<organism evidence="2 3">
    <name type="scientific">Chryseobacterium ginsengisoli</name>
    <dbReference type="NCBI Taxonomy" id="363853"/>
    <lineage>
        <taxon>Bacteria</taxon>
        <taxon>Pseudomonadati</taxon>
        <taxon>Bacteroidota</taxon>
        <taxon>Flavobacteriia</taxon>
        <taxon>Flavobacteriales</taxon>
        <taxon>Weeksellaceae</taxon>
        <taxon>Chryseobacterium group</taxon>
        <taxon>Chryseobacterium</taxon>
    </lineage>
</organism>
<feature type="transmembrane region" description="Helical" evidence="1">
    <location>
        <begin position="108"/>
        <end position="127"/>
    </location>
</feature>
<comment type="caution">
    <text evidence="2">The sequence shown here is derived from an EMBL/GenBank/DDBJ whole genome shotgun (WGS) entry which is preliminary data.</text>
</comment>
<accession>A0ABP9MSH6</accession>
<sequence>MITTEQESQISLYLSSKKLDSQLFFEVKDHFILQISEIIKDNISFQEAFLETKLSWAKELEMVKADLFSFRKIAKIEKEIIQRRFRKMMIIAFLCSLIMVAVFNLNENVYLCLQGSFIVLHLGFVLYNFIFGKMKFTEYRQMSFHPLLLRNLLLLLIVIPASNMLFSTREGFWEFPANHIFITYAVIIQIQLLYFRIKKINVLLA</sequence>
<dbReference type="EMBL" id="BAABHX010000008">
    <property type="protein sequence ID" value="GAA5099896.1"/>
    <property type="molecule type" value="Genomic_DNA"/>
</dbReference>
<evidence type="ECO:0000313" key="2">
    <source>
        <dbReference type="EMBL" id="GAA5099896.1"/>
    </source>
</evidence>
<keyword evidence="1" id="KW-0812">Transmembrane</keyword>
<feature type="transmembrane region" description="Helical" evidence="1">
    <location>
        <begin position="147"/>
        <end position="166"/>
    </location>
</feature>
<evidence type="ECO:0000256" key="1">
    <source>
        <dbReference type="SAM" id="Phobius"/>
    </source>
</evidence>
<dbReference type="Proteomes" id="UP001500353">
    <property type="component" value="Unassembled WGS sequence"/>
</dbReference>
<gene>
    <name evidence="2" type="ORF">GCM10023210_37800</name>
</gene>
<dbReference type="RefSeq" id="WP_345207538.1">
    <property type="nucleotide sequence ID" value="NZ_BAABHX010000008.1"/>
</dbReference>
<keyword evidence="3" id="KW-1185">Reference proteome</keyword>